<dbReference type="OrthoDB" id="9796100at2"/>
<evidence type="ECO:0000313" key="9">
    <source>
        <dbReference type="Proteomes" id="UP000239772"/>
    </source>
</evidence>
<evidence type="ECO:0000256" key="2">
    <source>
        <dbReference type="ARBA" id="ARBA00012438"/>
    </source>
</evidence>
<keyword evidence="5" id="KW-0175">Coiled coil</keyword>
<dbReference type="Gene3D" id="3.30.565.10">
    <property type="entry name" value="Histidine kinase-like ATPase, C-terminal domain"/>
    <property type="match status" value="1"/>
</dbReference>
<dbReference type="PANTHER" id="PTHR43065:SF42">
    <property type="entry name" value="TWO-COMPONENT SENSOR PPRA"/>
    <property type="match status" value="1"/>
</dbReference>
<dbReference type="PRINTS" id="PR00344">
    <property type="entry name" value="BCTRLSENSOR"/>
</dbReference>
<dbReference type="PANTHER" id="PTHR43065">
    <property type="entry name" value="SENSOR HISTIDINE KINASE"/>
    <property type="match status" value="1"/>
</dbReference>
<gene>
    <name evidence="8" type="ORF">SLNSH_21630</name>
</gene>
<comment type="caution">
    <text evidence="8">The sequence shown here is derived from an EMBL/GenBank/DDBJ whole genome shotgun (WGS) entry which is preliminary data.</text>
</comment>
<dbReference type="InterPro" id="IPR004358">
    <property type="entry name" value="Sig_transdc_His_kin-like_C"/>
</dbReference>
<dbReference type="SUPFAM" id="SSF55785">
    <property type="entry name" value="PYP-like sensor domain (PAS domain)"/>
    <property type="match status" value="1"/>
</dbReference>
<dbReference type="RefSeq" id="WP_106339889.1">
    <property type="nucleotide sequence ID" value="NZ_PVZS01000035.1"/>
</dbReference>
<feature type="modified residue" description="4-aspartylphosphate" evidence="4">
    <location>
        <position position="605"/>
    </location>
</feature>
<keyword evidence="9" id="KW-1185">Reference proteome</keyword>
<dbReference type="Pfam" id="PF02518">
    <property type="entry name" value="HATPase_c"/>
    <property type="match status" value="1"/>
</dbReference>
<evidence type="ECO:0000313" key="8">
    <source>
        <dbReference type="EMBL" id="PSC02886.1"/>
    </source>
</evidence>
<dbReference type="Gene3D" id="1.10.287.130">
    <property type="match status" value="1"/>
</dbReference>
<evidence type="ECO:0000259" key="6">
    <source>
        <dbReference type="PROSITE" id="PS50109"/>
    </source>
</evidence>
<keyword evidence="8" id="KW-0808">Transferase</keyword>
<dbReference type="SMART" id="SM00448">
    <property type="entry name" value="REC"/>
    <property type="match status" value="1"/>
</dbReference>
<feature type="coiled-coil region" evidence="5">
    <location>
        <begin position="266"/>
        <end position="297"/>
    </location>
</feature>
<evidence type="ECO:0000259" key="7">
    <source>
        <dbReference type="PROSITE" id="PS50110"/>
    </source>
</evidence>
<protein>
    <recommendedName>
        <fullName evidence="2">histidine kinase</fullName>
        <ecNumber evidence="2">2.7.13.3</ecNumber>
    </recommendedName>
</protein>
<dbReference type="Gene3D" id="3.30.450.20">
    <property type="entry name" value="PAS domain"/>
    <property type="match status" value="1"/>
</dbReference>
<dbReference type="Gene3D" id="3.40.50.2300">
    <property type="match status" value="1"/>
</dbReference>
<dbReference type="InterPro" id="IPR003661">
    <property type="entry name" value="HisK_dim/P_dom"/>
</dbReference>
<dbReference type="Proteomes" id="UP000239772">
    <property type="component" value="Unassembled WGS sequence"/>
</dbReference>
<dbReference type="SUPFAM" id="SSF47384">
    <property type="entry name" value="Homodimeric domain of signal transducing histidine kinase"/>
    <property type="match status" value="1"/>
</dbReference>
<accession>A0A2T1HMM4</accession>
<dbReference type="SMART" id="SM00387">
    <property type="entry name" value="HATPase_c"/>
    <property type="match status" value="1"/>
</dbReference>
<dbReference type="InterPro" id="IPR036097">
    <property type="entry name" value="HisK_dim/P_sf"/>
</dbReference>
<dbReference type="InterPro" id="IPR001789">
    <property type="entry name" value="Sig_transdc_resp-reg_receiver"/>
</dbReference>
<dbReference type="SUPFAM" id="SSF55874">
    <property type="entry name" value="ATPase domain of HSP90 chaperone/DNA topoisomerase II/histidine kinase"/>
    <property type="match status" value="1"/>
</dbReference>
<feature type="domain" description="Response regulatory" evidence="7">
    <location>
        <begin position="555"/>
        <end position="664"/>
    </location>
</feature>
<dbReference type="GO" id="GO:0000155">
    <property type="term" value="F:phosphorelay sensor kinase activity"/>
    <property type="evidence" value="ECO:0007669"/>
    <property type="project" value="InterPro"/>
</dbReference>
<evidence type="ECO:0000256" key="5">
    <source>
        <dbReference type="SAM" id="Coils"/>
    </source>
</evidence>
<dbReference type="Pfam" id="PF08448">
    <property type="entry name" value="PAS_4"/>
    <property type="match status" value="1"/>
</dbReference>
<dbReference type="CDD" id="cd00082">
    <property type="entry name" value="HisKA"/>
    <property type="match status" value="1"/>
</dbReference>
<proteinExistence type="predicted"/>
<reference evidence="9" key="1">
    <citation type="submission" date="2018-03" db="EMBL/GenBank/DDBJ databases">
        <authorList>
            <person name="Sun L."/>
            <person name="Liu H."/>
            <person name="Chen W."/>
            <person name="Huang K."/>
            <person name="Liu W."/>
            <person name="Gao X."/>
        </authorList>
    </citation>
    <scope>NUCLEOTIDE SEQUENCE [LARGE SCALE GENOMIC DNA]</scope>
    <source>
        <strain evidence="9">SH9</strain>
    </source>
</reference>
<keyword evidence="3 4" id="KW-0597">Phosphoprotein</keyword>
<dbReference type="PROSITE" id="PS50109">
    <property type="entry name" value="HIS_KIN"/>
    <property type="match status" value="1"/>
</dbReference>
<dbReference type="SMART" id="SM00388">
    <property type="entry name" value="HisKA"/>
    <property type="match status" value="1"/>
</dbReference>
<organism evidence="8 9">
    <name type="scientific">Alsobacter soli</name>
    <dbReference type="NCBI Taxonomy" id="2109933"/>
    <lineage>
        <taxon>Bacteria</taxon>
        <taxon>Pseudomonadati</taxon>
        <taxon>Pseudomonadota</taxon>
        <taxon>Alphaproteobacteria</taxon>
        <taxon>Hyphomicrobiales</taxon>
        <taxon>Alsobacteraceae</taxon>
        <taxon>Alsobacter</taxon>
    </lineage>
</organism>
<comment type="catalytic activity">
    <reaction evidence="1">
        <text>ATP + protein L-histidine = ADP + protein N-phospho-L-histidine.</text>
        <dbReference type="EC" id="2.7.13.3"/>
    </reaction>
</comment>
<dbReference type="InterPro" id="IPR035965">
    <property type="entry name" value="PAS-like_dom_sf"/>
</dbReference>
<dbReference type="EMBL" id="PVZS01000035">
    <property type="protein sequence ID" value="PSC02886.1"/>
    <property type="molecule type" value="Genomic_DNA"/>
</dbReference>
<feature type="domain" description="Histidine kinase" evidence="6">
    <location>
        <begin position="313"/>
        <end position="534"/>
    </location>
</feature>
<dbReference type="NCBIfam" id="TIGR00229">
    <property type="entry name" value="sensory_box"/>
    <property type="match status" value="1"/>
</dbReference>
<dbReference type="EC" id="2.7.13.3" evidence="2"/>
<dbReference type="InterPro" id="IPR036890">
    <property type="entry name" value="HATPase_C_sf"/>
</dbReference>
<dbReference type="InterPro" id="IPR013656">
    <property type="entry name" value="PAS_4"/>
</dbReference>
<dbReference type="Pfam" id="PF00512">
    <property type="entry name" value="HisKA"/>
    <property type="match status" value="1"/>
</dbReference>
<sequence length="677" mass="73019">MKRATVSERGLVLAPLGRDAAIASAMLSEGGIVATVCPTLSYLLQELDAGAGFVVVTEEAIDTADLHGLSTWIKEQEEWSDLPFVLLTSRGGGLERNPAAVRHLDVLGNVTFLERPFHPTTLISLARSALRGRRRQYEARSRLVALRESEARYRMLFDTMDEGFCIIEFLDGPHGPLSDYVHVQANPAYERHAGITNVVGKRVRDMVPDEAEGWVELYRRVLLTGEPVRFQRKLEATGRHLELASFRVDPPSRREVAVVFQDVTDRQRAEQDLRDLNETLERRVEEAVAERGTALAQLHEAQKLDTLGQLTGGVAHDINNLLTPITGALDVLNRRYAGSDARAARLLDGALQSAERAKTLVNRLLGFARRQALETHAVDISGLLKGMRDLVASSIGSAVELRMVPDRDLPAALADPNQLELAVLNLCVNARDAMENGGVLTIAAERAVIGPRSPANLKPGAYVKLSVIDTGSGMDEATLAKAVEPFFSTKGVGRGTGLGLSMVHGLAGQLGGAFVLTSALGEGTRADLYLPVAQSPAKPSTRGHTPLAPSVRALSVLLVDDEDLVRRGTAEMLREMGHNVHEASGAAQALAVLGAGASVDVLVTDYMMPHMNGAELARCVWRAQPNLPVLVITGYAGRELDSGLAQLAKPFRQSELAAALDVLVRPREGNVVPLIRP</sequence>
<dbReference type="InterPro" id="IPR005467">
    <property type="entry name" value="His_kinase_dom"/>
</dbReference>
<dbReference type="InterPro" id="IPR003594">
    <property type="entry name" value="HATPase_dom"/>
</dbReference>
<dbReference type="PROSITE" id="PS50110">
    <property type="entry name" value="RESPONSE_REGULATORY"/>
    <property type="match status" value="1"/>
</dbReference>
<evidence type="ECO:0000256" key="4">
    <source>
        <dbReference type="PROSITE-ProRule" id="PRU00169"/>
    </source>
</evidence>
<evidence type="ECO:0000256" key="1">
    <source>
        <dbReference type="ARBA" id="ARBA00000085"/>
    </source>
</evidence>
<keyword evidence="8" id="KW-0418">Kinase</keyword>
<name>A0A2T1HMM4_9HYPH</name>
<dbReference type="SUPFAM" id="SSF52172">
    <property type="entry name" value="CheY-like"/>
    <property type="match status" value="2"/>
</dbReference>
<evidence type="ECO:0000256" key="3">
    <source>
        <dbReference type="ARBA" id="ARBA00022553"/>
    </source>
</evidence>
<dbReference type="InterPro" id="IPR011006">
    <property type="entry name" value="CheY-like_superfamily"/>
</dbReference>
<dbReference type="InterPro" id="IPR000014">
    <property type="entry name" value="PAS"/>
</dbReference>
<dbReference type="Pfam" id="PF00072">
    <property type="entry name" value="Response_reg"/>
    <property type="match status" value="1"/>
</dbReference>
<dbReference type="AlphaFoldDB" id="A0A2T1HMM4"/>